<dbReference type="WBParaSite" id="HNAJ_0000282701-mRNA-1">
    <property type="protein sequence ID" value="HNAJ_0000282701-mRNA-1"/>
    <property type="gene ID" value="HNAJ_0000282701"/>
</dbReference>
<dbReference type="AlphaFoldDB" id="A0A0R3T6Y9"/>
<proteinExistence type="predicted"/>
<protein>
    <submittedName>
        <fullName evidence="1">IS4 family transposase</fullName>
    </submittedName>
</protein>
<reference evidence="1" key="1">
    <citation type="submission" date="2017-02" db="UniProtKB">
        <authorList>
            <consortium name="WormBaseParasite"/>
        </authorList>
    </citation>
    <scope>IDENTIFICATION</scope>
</reference>
<evidence type="ECO:0000313" key="1">
    <source>
        <dbReference type="WBParaSite" id="HNAJ_0000282701-mRNA-1"/>
    </source>
</evidence>
<sequence>LINCLESLLMKRLLERAEFIEGIQDLIPPESNTFHGRMKKNYARPAIRIG</sequence>
<organism evidence="1">
    <name type="scientific">Rodentolepis nana</name>
    <name type="common">Dwarf tapeworm</name>
    <name type="synonym">Hymenolepis nana</name>
    <dbReference type="NCBI Taxonomy" id="102285"/>
    <lineage>
        <taxon>Eukaryota</taxon>
        <taxon>Metazoa</taxon>
        <taxon>Spiralia</taxon>
        <taxon>Lophotrochozoa</taxon>
        <taxon>Platyhelminthes</taxon>
        <taxon>Cestoda</taxon>
        <taxon>Eucestoda</taxon>
        <taxon>Cyclophyllidea</taxon>
        <taxon>Hymenolepididae</taxon>
        <taxon>Rodentolepis</taxon>
    </lineage>
</organism>
<name>A0A0R3T6Y9_RODNA</name>
<accession>A0A0R3T6Y9</accession>